<evidence type="ECO:0000313" key="2">
    <source>
        <dbReference type="EMBL" id="MFC0394348.1"/>
    </source>
</evidence>
<dbReference type="InterPro" id="IPR051678">
    <property type="entry name" value="AGP_Transferase"/>
</dbReference>
<comment type="caution">
    <text evidence="2">The sequence shown here is derived from an EMBL/GenBank/DDBJ whole genome shotgun (WGS) entry which is preliminary data.</text>
</comment>
<dbReference type="InterPro" id="IPR002575">
    <property type="entry name" value="Aminoglycoside_PTrfase"/>
</dbReference>
<dbReference type="Gene3D" id="3.90.1200.10">
    <property type="match status" value="1"/>
</dbReference>
<dbReference type="EMBL" id="JBHLVF010000041">
    <property type="protein sequence ID" value="MFC0394348.1"/>
    <property type="molecule type" value="Genomic_DNA"/>
</dbReference>
<keyword evidence="3" id="KW-1185">Reference proteome</keyword>
<gene>
    <name evidence="2" type="ORF">ACFFJ8_23670</name>
</gene>
<dbReference type="PANTHER" id="PTHR21310">
    <property type="entry name" value="AMINOGLYCOSIDE PHOSPHOTRANSFERASE-RELATED-RELATED"/>
    <property type="match status" value="1"/>
</dbReference>
<evidence type="ECO:0000313" key="3">
    <source>
        <dbReference type="Proteomes" id="UP001589818"/>
    </source>
</evidence>
<dbReference type="SUPFAM" id="SSF56112">
    <property type="entry name" value="Protein kinase-like (PK-like)"/>
    <property type="match status" value="1"/>
</dbReference>
<dbReference type="InterPro" id="IPR011009">
    <property type="entry name" value="Kinase-like_dom_sf"/>
</dbReference>
<dbReference type="RefSeq" id="WP_204815498.1">
    <property type="nucleotide sequence ID" value="NZ_JANHOF010000001.1"/>
</dbReference>
<dbReference type="GO" id="GO:0016740">
    <property type="term" value="F:transferase activity"/>
    <property type="evidence" value="ECO:0007669"/>
    <property type="project" value="UniProtKB-KW"/>
</dbReference>
<dbReference type="EC" id="2.7.1.-" evidence="2"/>
<dbReference type="Proteomes" id="UP001589818">
    <property type="component" value="Unassembled WGS sequence"/>
</dbReference>
<reference evidence="2 3" key="1">
    <citation type="submission" date="2024-09" db="EMBL/GenBank/DDBJ databases">
        <authorList>
            <person name="Sun Q."/>
            <person name="Mori K."/>
        </authorList>
    </citation>
    <scope>NUCLEOTIDE SEQUENCE [LARGE SCALE GENOMIC DNA]</scope>
    <source>
        <strain evidence="2 3">CCM 4839</strain>
    </source>
</reference>
<sequence>METNVLQQLFQEPIEEIIALDPGYSGHASDVWSVRTASQEVVVRSSRLQDEPAREFWWGCKFIFGIDPREMIYFLENAKVLHAIPDIPAPTILSDRIIDGKEYLVVEKMKGNKLHSFTNQPAELLYQFGQWLAKVHMNAYNFYGNLAKTKTVQMEDYHHTLAEAMRRIAEREYPIHSKIRGSLERIIKELNEIPVPSYFCPVFIDLDPSQFLVDHGRISAVVDIEAYVVGPREMDFIALEYILDKKSSEPFISGYTTILQLPEISAHRRVYRYLYRLLGVQGSVDLDEWFSQPELFI</sequence>
<protein>
    <submittedName>
        <fullName evidence="2">Aminoglycoside phosphotransferase family protein</fullName>
        <ecNumber evidence="2">2.7.1.-</ecNumber>
    </submittedName>
</protein>
<dbReference type="Pfam" id="PF01636">
    <property type="entry name" value="APH"/>
    <property type="match status" value="1"/>
</dbReference>
<name>A0ABV6JIH9_9BACL</name>
<accession>A0ABV6JIH9</accession>
<feature type="domain" description="Aminoglycoside phosphotransferase" evidence="1">
    <location>
        <begin position="26"/>
        <end position="257"/>
    </location>
</feature>
<dbReference type="PANTHER" id="PTHR21310:SF15">
    <property type="entry name" value="AMINOGLYCOSIDE PHOSPHOTRANSFERASE DOMAIN-CONTAINING PROTEIN"/>
    <property type="match status" value="1"/>
</dbReference>
<proteinExistence type="predicted"/>
<evidence type="ECO:0000259" key="1">
    <source>
        <dbReference type="Pfam" id="PF01636"/>
    </source>
</evidence>
<keyword evidence="2" id="KW-0808">Transferase</keyword>
<organism evidence="2 3">
    <name type="scientific">Paenibacillus mendelii</name>
    <dbReference type="NCBI Taxonomy" id="206163"/>
    <lineage>
        <taxon>Bacteria</taxon>
        <taxon>Bacillati</taxon>
        <taxon>Bacillota</taxon>
        <taxon>Bacilli</taxon>
        <taxon>Bacillales</taxon>
        <taxon>Paenibacillaceae</taxon>
        <taxon>Paenibacillus</taxon>
    </lineage>
</organism>